<reference evidence="4 5" key="1">
    <citation type="submission" date="2017-07" db="EMBL/GenBank/DDBJ databases">
        <title>Genome sequence of Streptomyces pluripotens MUSC 137T.</title>
        <authorList>
            <person name="Ser H.-L."/>
            <person name="Lee L.-H."/>
        </authorList>
    </citation>
    <scope>NUCLEOTIDE SEQUENCE [LARGE SCALE GENOMIC DNA]</scope>
    <source>
        <strain evidence="4 5">MUSC 137</strain>
    </source>
</reference>
<organism evidence="4 5">
    <name type="scientific">Streptomyces pluripotens</name>
    <dbReference type="NCBI Taxonomy" id="1355015"/>
    <lineage>
        <taxon>Bacteria</taxon>
        <taxon>Bacillati</taxon>
        <taxon>Actinomycetota</taxon>
        <taxon>Actinomycetes</taxon>
        <taxon>Kitasatosporales</taxon>
        <taxon>Streptomycetaceae</taxon>
        <taxon>Streptomyces</taxon>
    </lineage>
</organism>
<dbReference type="OrthoDB" id="3802565at2"/>
<dbReference type="EMBL" id="CP022433">
    <property type="protein sequence ID" value="ASN28002.1"/>
    <property type="molecule type" value="Genomic_DNA"/>
</dbReference>
<sequence>MRDGAVLPLNEQLDWVDRVLLAGADDTPCLSLDEPLTRGTLRDRVAHRRCELDAVGLVPGTTVALRMPPGLDLVTTLLAVWGGGGQALLLDHRLTDAEVARARELLRPQLLVAPGSHLPRDLRDPPRDSTALAAVPLADGRPAATAHCVVQLSSGSTGYPKAIARTAADLERELDCYARLPEYPAEGHRIVLLSSLVHVLGLVGGLLHSLHAGAELVVPARITPLAVLDAVARRDAPTTVLGVPFHAELLAGRADPPRPPGLQRMIVAGEPTRPGLAQAFTERYGVPLGTMYGMTETGVIATDLTGRHHPWLAPVHGMRPTLAEGELHLAMPASPYLGRTAPERWSDGLLHTRDAASIDPATGRLAVHGRRDSQVSIGGLKVDLTEVEQTLTALPGVHEAVVLFTEGAIEAYVAGPGSDPDRVRELLAARLAGYKLPRRLTALPALPRTTTGKLRRSPETLRAHAAAL</sequence>
<dbReference type="InterPro" id="IPR025110">
    <property type="entry name" value="AMP-bd_C"/>
</dbReference>
<dbReference type="CDD" id="cd04433">
    <property type="entry name" value="AFD_class_I"/>
    <property type="match status" value="1"/>
</dbReference>
<feature type="domain" description="AMP-binding enzyme C-terminal" evidence="3">
    <location>
        <begin position="386"/>
        <end position="453"/>
    </location>
</feature>
<feature type="domain" description="AMP-dependent synthetase/ligase" evidence="2">
    <location>
        <begin position="27"/>
        <end position="305"/>
    </location>
</feature>
<dbReference type="Proteomes" id="UP000031501">
    <property type="component" value="Chromosome"/>
</dbReference>
<dbReference type="PANTHER" id="PTHR43201">
    <property type="entry name" value="ACYL-COA SYNTHETASE"/>
    <property type="match status" value="1"/>
</dbReference>
<gene>
    <name evidence="4" type="ORF">LK07_32795</name>
</gene>
<proteinExistence type="inferred from homology"/>
<keyword evidence="5" id="KW-1185">Reference proteome</keyword>
<dbReference type="SUPFAM" id="SSF56801">
    <property type="entry name" value="Acetyl-CoA synthetase-like"/>
    <property type="match status" value="1"/>
</dbReference>
<evidence type="ECO:0000256" key="1">
    <source>
        <dbReference type="ARBA" id="ARBA00006432"/>
    </source>
</evidence>
<name>A0A221P784_9ACTN</name>
<dbReference type="InterPro" id="IPR042099">
    <property type="entry name" value="ANL_N_sf"/>
</dbReference>
<dbReference type="InterPro" id="IPR045851">
    <property type="entry name" value="AMP-bd_C_sf"/>
</dbReference>
<comment type="similarity">
    <text evidence="1">Belongs to the ATP-dependent AMP-binding enzyme family.</text>
</comment>
<evidence type="ECO:0000313" key="5">
    <source>
        <dbReference type="Proteomes" id="UP000031501"/>
    </source>
</evidence>
<dbReference type="Pfam" id="PF13193">
    <property type="entry name" value="AMP-binding_C"/>
    <property type="match status" value="1"/>
</dbReference>
<evidence type="ECO:0000259" key="3">
    <source>
        <dbReference type="Pfam" id="PF13193"/>
    </source>
</evidence>
<dbReference type="GO" id="GO:0031956">
    <property type="term" value="F:medium-chain fatty acid-CoA ligase activity"/>
    <property type="evidence" value="ECO:0007669"/>
    <property type="project" value="TreeGrafter"/>
</dbReference>
<evidence type="ECO:0000313" key="4">
    <source>
        <dbReference type="EMBL" id="ASN28002.1"/>
    </source>
</evidence>
<dbReference type="STRING" id="1355015.LK06_031595"/>
<dbReference type="Gene3D" id="3.30.300.30">
    <property type="match status" value="1"/>
</dbReference>
<dbReference type="InterPro" id="IPR000873">
    <property type="entry name" value="AMP-dep_synth/lig_dom"/>
</dbReference>
<dbReference type="Pfam" id="PF00501">
    <property type="entry name" value="AMP-binding"/>
    <property type="match status" value="1"/>
</dbReference>
<dbReference type="GO" id="GO:0006631">
    <property type="term" value="P:fatty acid metabolic process"/>
    <property type="evidence" value="ECO:0007669"/>
    <property type="project" value="TreeGrafter"/>
</dbReference>
<dbReference type="InterPro" id="IPR020845">
    <property type="entry name" value="AMP-binding_CS"/>
</dbReference>
<dbReference type="Gene3D" id="3.40.50.12780">
    <property type="entry name" value="N-terminal domain of ligase-like"/>
    <property type="match status" value="1"/>
</dbReference>
<dbReference type="AlphaFoldDB" id="A0A221P784"/>
<dbReference type="PANTHER" id="PTHR43201:SF8">
    <property type="entry name" value="ACYL-COA SYNTHETASE FAMILY MEMBER 3"/>
    <property type="match status" value="1"/>
</dbReference>
<accession>A0A221P784</accession>
<protein>
    <submittedName>
        <fullName evidence="4">AMP-dependent synthetase</fullName>
    </submittedName>
</protein>
<evidence type="ECO:0000259" key="2">
    <source>
        <dbReference type="Pfam" id="PF00501"/>
    </source>
</evidence>
<dbReference type="PROSITE" id="PS00455">
    <property type="entry name" value="AMP_BINDING"/>
    <property type="match status" value="1"/>
</dbReference>